<sequence length="86" mass="9919">MSGNPGGYNYGLYSQPSQNQVNPYDNFTETLKSDPTPNFLWYTLHNLEKHSYSQQADCFLAIRKSMEKEFKIEKGSPWEAPTPPKE</sequence>
<feature type="region of interest" description="Disordered" evidence="1">
    <location>
        <begin position="1"/>
        <end position="29"/>
    </location>
</feature>
<evidence type="ECO:0000256" key="1">
    <source>
        <dbReference type="SAM" id="MobiDB-lite"/>
    </source>
</evidence>
<accession>A0A481YS35</accession>
<proteinExistence type="predicted"/>
<gene>
    <name evidence="2" type="ORF">LCMAC101_05930</name>
</gene>
<protein>
    <submittedName>
        <fullName evidence="2">Uncharacterized protein</fullName>
    </submittedName>
</protein>
<name>A0A481YS35_9VIRU</name>
<organism evidence="2">
    <name type="scientific">Marseillevirus LCMAC101</name>
    <dbReference type="NCBI Taxonomy" id="2506602"/>
    <lineage>
        <taxon>Viruses</taxon>
        <taxon>Varidnaviria</taxon>
        <taxon>Bamfordvirae</taxon>
        <taxon>Nucleocytoviricota</taxon>
        <taxon>Megaviricetes</taxon>
        <taxon>Pimascovirales</taxon>
        <taxon>Pimascovirales incertae sedis</taxon>
        <taxon>Marseilleviridae</taxon>
    </lineage>
</organism>
<dbReference type="EMBL" id="MK500328">
    <property type="protein sequence ID" value="QBK85998.1"/>
    <property type="molecule type" value="Genomic_DNA"/>
</dbReference>
<evidence type="ECO:0000313" key="2">
    <source>
        <dbReference type="EMBL" id="QBK85998.1"/>
    </source>
</evidence>
<feature type="compositionally biased region" description="Polar residues" evidence="1">
    <location>
        <begin position="12"/>
        <end position="29"/>
    </location>
</feature>
<reference evidence="2" key="1">
    <citation type="journal article" date="2019" name="MBio">
        <title>Virus Genomes from Deep Sea Sediments Expand the Ocean Megavirome and Support Independent Origins of Viral Gigantism.</title>
        <authorList>
            <person name="Backstrom D."/>
            <person name="Yutin N."/>
            <person name="Jorgensen S.L."/>
            <person name="Dharamshi J."/>
            <person name="Homa F."/>
            <person name="Zaremba-Niedwiedzka K."/>
            <person name="Spang A."/>
            <person name="Wolf Y.I."/>
            <person name="Koonin E.V."/>
            <person name="Ettema T.J."/>
        </authorList>
    </citation>
    <scope>NUCLEOTIDE SEQUENCE</scope>
</reference>